<organism evidence="2 3">
    <name type="scientific">Tateyamaria armeniaca</name>
    <dbReference type="NCBI Taxonomy" id="2518930"/>
    <lineage>
        <taxon>Bacteria</taxon>
        <taxon>Pseudomonadati</taxon>
        <taxon>Pseudomonadota</taxon>
        <taxon>Alphaproteobacteria</taxon>
        <taxon>Rhodobacterales</taxon>
        <taxon>Roseobacteraceae</taxon>
        <taxon>Tateyamaria</taxon>
    </lineage>
</organism>
<keyword evidence="3" id="KW-1185">Reference proteome</keyword>
<evidence type="ECO:0000313" key="2">
    <source>
        <dbReference type="EMBL" id="MFL4471850.1"/>
    </source>
</evidence>
<dbReference type="EMBL" id="JBHDIY010000002">
    <property type="protein sequence ID" value="MFL4471850.1"/>
    <property type="molecule type" value="Genomic_DNA"/>
</dbReference>
<sequence>MPIMEQTDIDSLKANLAKARKADIPFGVCLGKKPENTVMYLDKQKSSDVLLRRAKKAGETSKAVGGKVGIEGKKAILTLEGDALPGMARTMRTFLLTIGMKMNIVIMDASGSVLEADGDEEPDAGGPTAAAEPVTDDPAVAEWVRIEPVQQGLVDTFTRSGDARAPAIVKAWASAQVAAKKGNHKAAIATANKIRPVIEGGGTPAETAEDPNKAKWQAMQGPMVKLYEAVMARNPPDRAKISAAWGMATEKADADQFAAAIMIAEKIKPLMEKATSAEGTGQQAEVPKDVVPFQKSRVIWVKTRNTMFAEMKKLEKAIKAACGEEQALQEVAERASTLTGRLRDFDDSLQTILDAITNTPDGAERAKLKRAAAQKVAQYQSLLQQPFFKDVDTNNGFVEVTVARAAVSSLGAIGKVLAA</sequence>
<dbReference type="Proteomes" id="UP001627408">
    <property type="component" value="Unassembled WGS sequence"/>
</dbReference>
<proteinExistence type="predicted"/>
<comment type="caution">
    <text evidence="2">The sequence shown here is derived from an EMBL/GenBank/DDBJ whole genome shotgun (WGS) entry which is preliminary data.</text>
</comment>
<reference evidence="2 3" key="1">
    <citation type="submission" date="2024-08" db="EMBL/GenBank/DDBJ databases">
        <title>Tateyamaria sp. nov., isolated from marine algae.</title>
        <authorList>
            <person name="Choi B.J."/>
            <person name="Kim J.M."/>
            <person name="Lee J.K."/>
            <person name="Choi D.G."/>
            <person name="Bayburt H."/>
            <person name="Baek J.H."/>
            <person name="Han D.M."/>
            <person name="Jeon C.O."/>
        </authorList>
    </citation>
    <scope>NUCLEOTIDE SEQUENCE [LARGE SCALE GENOMIC DNA]</scope>
    <source>
        <strain evidence="2 3">KMU-156</strain>
    </source>
</reference>
<evidence type="ECO:0000313" key="3">
    <source>
        <dbReference type="Proteomes" id="UP001627408"/>
    </source>
</evidence>
<protein>
    <submittedName>
        <fullName evidence="2">Uncharacterized protein</fullName>
    </submittedName>
</protein>
<accession>A0ABW8UXG4</accession>
<feature type="region of interest" description="Disordered" evidence="1">
    <location>
        <begin position="115"/>
        <end position="134"/>
    </location>
</feature>
<evidence type="ECO:0000256" key="1">
    <source>
        <dbReference type="SAM" id="MobiDB-lite"/>
    </source>
</evidence>
<dbReference type="RefSeq" id="WP_407593716.1">
    <property type="nucleotide sequence ID" value="NZ_JBHDIY010000002.1"/>
</dbReference>
<name>A0ABW8UXG4_9RHOB</name>
<gene>
    <name evidence="2" type="ORF">ACERZ8_18925</name>
</gene>